<dbReference type="EMBL" id="JAOWKZ010000001">
    <property type="protein sequence ID" value="MCV2870802.1"/>
    <property type="molecule type" value="Genomic_DNA"/>
</dbReference>
<organism evidence="2 3">
    <name type="scientific">Albidovulum litorale</name>
    <dbReference type="NCBI Taxonomy" id="2984134"/>
    <lineage>
        <taxon>Bacteria</taxon>
        <taxon>Pseudomonadati</taxon>
        <taxon>Pseudomonadota</taxon>
        <taxon>Alphaproteobacteria</taxon>
        <taxon>Rhodobacterales</taxon>
        <taxon>Paracoccaceae</taxon>
        <taxon>Albidovulum</taxon>
    </lineage>
</organism>
<dbReference type="Proteomes" id="UP001652564">
    <property type="component" value="Unassembled WGS sequence"/>
</dbReference>
<evidence type="ECO:0000313" key="3">
    <source>
        <dbReference type="Proteomes" id="UP001652564"/>
    </source>
</evidence>
<evidence type="ECO:0000313" key="2">
    <source>
        <dbReference type="EMBL" id="MCV2870802.1"/>
    </source>
</evidence>
<name>A0ABT2ZID9_9RHOB</name>
<sequence>MKWHHVQENWSAFYEAIIDKWPDADEAELDEIDGDQRAFILYIAELTEQETGDAREEIREWLAGELPSDVVMDPRHDDQSIRLSGKYLPEGEDEYDDDARYGDDGPNE</sequence>
<feature type="compositionally biased region" description="Basic and acidic residues" evidence="1">
    <location>
        <begin position="98"/>
        <end position="108"/>
    </location>
</feature>
<feature type="region of interest" description="Disordered" evidence="1">
    <location>
        <begin position="70"/>
        <end position="108"/>
    </location>
</feature>
<evidence type="ECO:0000256" key="1">
    <source>
        <dbReference type="SAM" id="MobiDB-lite"/>
    </source>
</evidence>
<reference evidence="2 3" key="1">
    <citation type="submission" date="2022-10" db="EMBL/GenBank/DDBJ databases">
        <title>Defluviimonas sp. nov., isolated from ocean surface sediments.</title>
        <authorList>
            <person name="He W."/>
            <person name="Wang L."/>
            <person name="Zhang D.-F."/>
        </authorList>
    </citation>
    <scope>NUCLEOTIDE SEQUENCE [LARGE SCALE GENOMIC DNA]</scope>
    <source>
        <strain evidence="2 3">WL0050</strain>
    </source>
</reference>
<comment type="caution">
    <text evidence="2">The sequence shown here is derived from an EMBL/GenBank/DDBJ whole genome shotgun (WGS) entry which is preliminary data.</text>
</comment>
<protein>
    <submittedName>
        <fullName evidence="2">Uncharacterized protein</fullName>
    </submittedName>
</protein>
<accession>A0ABT2ZID9</accession>
<proteinExistence type="predicted"/>
<dbReference type="InterPro" id="IPR036629">
    <property type="entry name" value="YjbJ_sf"/>
</dbReference>
<keyword evidence="3" id="KW-1185">Reference proteome</keyword>
<dbReference type="Gene3D" id="1.10.1470.10">
    <property type="entry name" value="YjbJ"/>
    <property type="match status" value="1"/>
</dbReference>
<gene>
    <name evidence="2" type="ORF">OEZ71_00670</name>
</gene>
<dbReference type="RefSeq" id="WP_263738006.1">
    <property type="nucleotide sequence ID" value="NZ_JAOWKZ010000001.1"/>
</dbReference>